<evidence type="ECO:0000256" key="6">
    <source>
        <dbReference type="ARBA" id="ARBA00040136"/>
    </source>
</evidence>
<dbReference type="STRING" id="1160509.A0A3N4IBD6"/>
<reference evidence="7 8" key="1">
    <citation type="journal article" date="2018" name="Nat. Ecol. Evol.">
        <title>Pezizomycetes genomes reveal the molecular basis of ectomycorrhizal truffle lifestyle.</title>
        <authorList>
            <person name="Murat C."/>
            <person name="Payen T."/>
            <person name="Noel B."/>
            <person name="Kuo A."/>
            <person name="Morin E."/>
            <person name="Chen J."/>
            <person name="Kohler A."/>
            <person name="Krizsan K."/>
            <person name="Balestrini R."/>
            <person name="Da Silva C."/>
            <person name="Montanini B."/>
            <person name="Hainaut M."/>
            <person name="Levati E."/>
            <person name="Barry K.W."/>
            <person name="Belfiori B."/>
            <person name="Cichocki N."/>
            <person name="Clum A."/>
            <person name="Dockter R.B."/>
            <person name="Fauchery L."/>
            <person name="Guy J."/>
            <person name="Iotti M."/>
            <person name="Le Tacon F."/>
            <person name="Lindquist E.A."/>
            <person name="Lipzen A."/>
            <person name="Malagnac F."/>
            <person name="Mello A."/>
            <person name="Molinier V."/>
            <person name="Miyauchi S."/>
            <person name="Poulain J."/>
            <person name="Riccioni C."/>
            <person name="Rubini A."/>
            <person name="Sitrit Y."/>
            <person name="Splivallo R."/>
            <person name="Traeger S."/>
            <person name="Wang M."/>
            <person name="Zifcakova L."/>
            <person name="Wipf D."/>
            <person name="Zambonelli A."/>
            <person name="Paolocci F."/>
            <person name="Nowrousian M."/>
            <person name="Ottonello S."/>
            <person name="Baldrian P."/>
            <person name="Spatafora J.W."/>
            <person name="Henrissat B."/>
            <person name="Nagy L.G."/>
            <person name="Aury J.M."/>
            <person name="Wincker P."/>
            <person name="Grigoriev I.V."/>
            <person name="Bonfante P."/>
            <person name="Martin F.M."/>
        </authorList>
    </citation>
    <scope>NUCLEOTIDE SEQUENCE [LARGE SCALE GENOMIC DNA]</scope>
    <source>
        <strain evidence="7 8">RN42</strain>
    </source>
</reference>
<dbReference type="Gene3D" id="1.10.20.10">
    <property type="entry name" value="Histone, subunit A"/>
    <property type="match status" value="1"/>
</dbReference>
<dbReference type="InterPro" id="IPR009072">
    <property type="entry name" value="Histone-fold"/>
</dbReference>
<keyword evidence="7" id="KW-0648">Protein biosynthesis</keyword>
<dbReference type="GO" id="GO:0051123">
    <property type="term" value="P:RNA polymerase II preinitiation complex assembly"/>
    <property type="evidence" value="ECO:0007669"/>
    <property type="project" value="TreeGrafter"/>
</dbReference>
<dbReference type="Pfam" id="PF02269">
    <property type="entry name" value="TFIID-18kDa"/>
    <property type="match status" value="1"/>
</dbReference>
<keyword evidence="7" id="KW-0396">Initiation factor</keyword>
<comment type="subcellular location">
    <subcellularLocation>
        <location evidence="1">Nucleus</location>
    </subcellularLocation>
</comment>
<evidence type="ECO:0000256" key="1">
    <source>
        <dbReference type="ARBA" id="ARBA00004123"/>
    </source>
</evidence>
<proteinExistence type="inferred from homology"/>
<dbReference type="InterPro" id="IPR003195">
    <property type="entry name" value="TFIID_TAF13"/>
</dbReference>
<evidence type="ECO:0000313" key="7">
    <source>
        <dbReference type="EMBL" id="RPA82766.1"/>
    </source>
</evidence>
<comment type="similarity">
    <text evidence="5">Belongs to the TAF13 family.</text>
</comment>
<dbReference type="GO" id="GO:0046982">
    <property type="term" value="F:protein heterodimerization activity"/>
    <property type="evidence" value="ECO:0007669"/>
    <property type="project" value="InterPro"/>
</dbReference>
<dbReference type="EMBL" id="ML119669">
    <property type="protein sequence ID" value="RPA82766.1"/>
    <property type="molecule type" value="Genomic_DNA"/>
</dbReference>
<dbReference type="PANTHER" id="PTHR11380:SF5">
    <property type="entry name" value="TRANSCRIPTION INITIATION FACTOR TFIID SUBUNIT 13"/>
    <property type="match status" value="1"/>
</dbReference>
<evidence type="ECO:0000256" key="5">
    <source>
        <dbReference type="ARBA" id="ARBA00038392"/>
    </source>
</evidence>
<gene>
    <name evidence="7" type="ORF">BJ508DRAFT_207949</name>
</gene>
<dbReference type="GO" id="GO:0005669">
    <property type="term" value="C:transcription factor TFIID complex"/>
    <property type="evidence" value="ECO:0007669"/>
    <property type="project" value="TreeGrafter"/>
</dbReference>
<protein>
    <recommendedName>
        <fullName evidence="6">Transcription initiation factor TFIID subunit 13</fullName>
    </recommendedName>
</protein>
<organism evidence="7 8">
    <name type="scientific">Ascobolus immersus RN42</name>
    <dbReference type="NCBI Taxonomy" id="1160509"/>
    <lineage>
        <taxon>Eukaryota</taxon>
        <taxon>Fungi</taxon>
        <taxon>Dikarya</taxon>
        <taxon>Ascomycota</taxon>
        <taxon>Pezizomycotina</taxon>
        <taxon>Pezizomycetes</taxon>
        <taxon>Pezizales</taxon>
        <taxon>Ascobolaceae</taxon>
        <taxon>Ascobolus</taxon>
    </lineage>
</organism>
<dbReference type="Proteomes" id="UP000275078">
    <property type="component" value="Unassembled WGS sequence"/>
</dbReference>
<dbReference type="AlphaFoldDB" id="A0A3N4IBD6"/>
<dbReference type="CDD" id="cd07978">
    <property type="entry name" value="HFD_TAF13"/>
    <property type="match status" value="1"/>
</dbReference>
<name>A0A3N4IBD6_ASCIM</name>
<keyword evidence="8" id="KW-1185">Reference proteome</keyword>
<keyword evidence="3" id="KW-0804">Transcription</keyword>
<evidence type="ECO:0000256" key="4">
    <source>
        <dbReference type="ARBA" id="ARBA00023242"/>
    </source>
</evidence>
<evidence type="ECO:0000256" key="2">
    <source>
        <dbReference type="ARBA" id="ARBA00023015"/>
    </source>
</evidence>
<keyword evidence="4" id="KW-0539">Nucleus</keyword>
<dbReference type="PANTHER" id="PTHR11380">
    <property type="entry name" value="TRANSCRIPTION INITIATION FACTOR TFIID/SUPT3-RELATED"/>
    <property type="match status" value="1"/>
</dbReference>
<accession>A0A3N4IBD6</accession>
<evidence type="ECO:0000256" key="3">
    <source>
        <dbReference type="ARBA" id="ARBA00023163"/>
    </source>
</evidence>
<evidence type="ECO:0000313" key="8">
    <source>
        <dbReference type="Proteomes" id="UP000275078"/>
    </source>
</evidence>
<dbReference type="SUPFAM" id="SSF47113">
    <property type="entry name" value="Histone-fold"/>
    <property type="match status" value="1"/>
</dbReference>
<dbReference type="GO" id="GO:0003743">
    <property type="term" value="F:translation initiation factor activity"/>
    <property type="evidence" value="ECO:0007669"/>
    <property type="project" value="UniProtKB-KW"/>
</dbReference>
<dbReference type="OrthoDB" id="10266074at2759"/>
<keyword evidence="2" id="KW-0805">Transcription regulation</keyword>
<sequence>MFLTVRTLMYGFGDDPNPLNESVAVLDEIVTDFIVDMCHDAAKVATHARRNKIKVDDFKFALRRDQRKLGRVEELLVLSKEIADARKQFDDKPDAVTEDAK</sequence>